<accession>A0A1X7EX11</accession>
<dbReference type="OrthoDB" id="5431839at2"/>
<gene>
    <name evidence="1" type="ORF">SAMN06295933_3446</name>
</gene>
<name>A0A1X7EX11_9BACT</name>
<dbReference type="Proteomes" id="UP000192906">
    <property type="component" value="Unassembled WGS sequence"/>
</dbReference>
<evidence type="ECO:0000313" key="2">
    <source>
        <dbReference type="Proteomes" id="UP000192906"/>
    </source>
</evidence>
<keyword evidence="2" id="KW-1185">Reference proteome</keyword>
<sequence length="124" mass="14439">MTVQRSFSAQEQEFRSSFREMMVQAESTEDVKKFFYQTVRDLLVDICETLPDFNIPDIQLDLEKDEGYLLSDSLMEGAGLRELMQESDLDAILGRLSENAWNRYHHLEKNSAKSEQKIYPVPGR</sequence>
<dbReference type="RefSeq" id="WP_085104506.1">
    <property type="nucleotide sequence ID" value="NZ_FWZU01000007.1"/>
</dbReference>
<evidence type="ECO:0000313" key="1">
    <source>
        <dbReference type="EMBL" id="SMF41879.1"/>
    </source>
</evidence>
<organism evidence="1 2">
    <name type="scientific">Desulfovibrio gilichinskyi</name>
    <dbReference type="NCBI Taxonomy" id="1519643"/>
    <lineage>
        <taxon>Bacteria</taxon>
        <taxon>Pseudomonadati</taxon>
        <taxon>Thermodesulfobacteriota</taxon>
        <taxon>Desulfovibrionia</taxon>
        <taxon>Desulfovibrionales</taxon>
        <taxon>Desulfovibrionaceae</taxon>
        <taxon>Desulfovibrio</taxon>
    </lineage>
</organism>
<reference evidence="2" key="1">
    <citation type="submission" date="2017-04" db="EMBL/GenBank/DDBJ databases">
        <authorList>
            <person name="Varghese N."/>
            <person name="Submissions S."/>
        </authorList>
    </citation>
    <scope>NUCLEOTIDE SEQUENCE [LARGE SCALE GENOMIC DNA]</scope>
    <source>
        <strain evidence="2">K3S</strain>
    </source>
</reference>
<proteinExistence type="predicted"/>
<dbReference type="AlphaFoldDB" id="A0A1X7EX11"/>
<protein>
    <submittedName>
        <fullName evidence="1">Uncharacterized protein</fullName>
    </submittedName>
</protein>
<dbReference type="EMBL" id="FWZU01000007">
    <property type="protein sequence ID" value="SMF41879.1"/>
    <property type="molecule type" value="Genomic_DNA"/>
</dbReference>